<proteinExistence type="predicted"/>
<dbReference type="PANTHER" id="PTHR33164">
    <property type="entry name" value="TRANSCRIPTIONAL REGULATOR, MARR FAMILY"/>
    <property type="match status" value="1"/>
</dbReference>
<dbReference type="SUPFAM" id="SSF46785">
    <property type="entry name" value="Winged helix' DNA-binding domain"/>
    <property type="match status" value="1"/>
</dbReference>
<sequence length="144" mass="16147">MTRRTNDLFELIHTAEAVTNEAILRWNKEFPHPLGISPILVLSELEKKGPQNSMKLAQTLNFTGGAMTNIGNKLVKLDLAVRQAVEGDRRQTLLAITEKGKTVLREAKELGRKQHIELFSSLTDEEVAQYLAINEKLLGVLRNS</sequence>
<dbReference type="PROSITE" id="PS50995">
    <property type="entry name" value="HTH_MARR_2"/>
    <property type="match status" value="1"/>
</dbReference>
<protein>
    <submittedName>
        <fullName evidence="3">MarR family transcriptional regulator</fullName>
    </submittedName>
</protein>
<dbReference type="PRINTS" id="PR00598">
    <property type="entry name" value="HTHMARR"/>
</dbReference>
<evidence type="ECO:0000256" key="1">
    <source>
        <dbReference type="ARBA" id="ARBA00023125"/>
    </source>
</evidence>
<comment type="caution">
    <text evidence="3">The sequence shown here is derived from an EMBL/GenBank/DDBJ whole genome shotgun (WGS) entry which is preliminary data.</text>
</comment>
<dbReference type="PANTHER" id="PTHR33164:SF43">
    <property type="entry name" value="HTH-TYPE TRANSCRIPTIONAL REPRESSOR YETL"/>
    <property type="match status" value="1"/>
</dbReference>
<evidence type="ECO:0000259" key="2">
    <source>
        <dbReference type="PROSITE" id="PS50995"/>
    </source>
</evidence>
<evidence type="ECO:0000313" key="4">
    <source>
        <dbReference type="Proteomes" id="UP000217065"/>
    </source>
</evidence>
<reference evidence="3 4" key="1">
    <citation type="submission" date="2017-07" db="EMBL/GenBank/DDBJ databases">
        <title>Tetzosporium hominis gen.nov. sp.nov.</title>
        <authorList>
            <person name="Tetz G."/>
            <person name="Tetz V."/>
        </authorList>
    </citation>
    <scope>NUCLEOTIDE SEQUENCE [LARGE SCALE GENOMIC DNA]</scope>
    <source>
        <strain evidence="3 4">VT-49</strain>
    </source>
</reference>
<dbReference type="Gene3D" id="1.10.10.10">
    <property type="entry name" value="Winged helix-like DNA-binding domain superfamily/Winged helix DNA-binding domain"/>
    <property type="match status" value="1"/>
</dbReference>
<dbReference type="OrthoDB" id="166070at2"/>
<dbReference type="EMBL" id="NOKQ01000204">
    <property type="protein sequence ID" value="OZS78093.1"/>
    <property type="molecule type" value="Genomic_DNA"/>
</dbReference>
<dbReference type="GO" id="GO:0006950">
    <property type="term" value="P:response to stress"/>
    <property type="evidence" value="ECO:0007669"/>
    <property type="project" value="TreeGrafter"/>
</dbReference>
<organism evidence="3 4">
    <name type="scientific">Tetzosporium hominis</name>
    <dbReference type="NCBI Taxonomy" id="2020506"/>
    <lineage>
        <taxon>Bacteria</taxon>
        <taxon>Bacillati</taxon>
        <taxon>Bacillota</taxon>
        <taxon>Bacilli</taxon>
        <taxon>Bacillales</taxon>
        <taxon>Caryophanaceae</taxon>
        <taxon>Tetzosporium</taxon>
    </lineage>
</organism>
<name>A0A264W3D2_9BACL</name>
<dbReference type="GO" id="GO:0003700">
    <property type="term" value="F:DNA-binding transcription factor activity"/>
    <property type="evidence" value="ECO:0007669"/>
    <property type="project" value="InterPro"/>
</dbReference>
<dbReference type="AlphaFoldDB" id="A0A264W3D2"/>
<gene>
    <name evidence="3" type="ORF">CF394_07615</name>
</gene>
<keyword evidence="4" id="KW-1185">Reference proteome</keyword>
<dbReference type="RefSeq" id="WP_094942726.1">
    <property type="nucleotide sequence ID" value="NZ_NOKQ01000204.1"/>
</dbReference>
<dbReference type="InterPro" id="IPR039422">
    <property type="entry name" value="MarR/SlyA-like"/>
</dbReference>
<dbReference type="SMART" id="SM00347">
    <property type="entry name" value="HTH_MARR"/>
    <property type="match status" value="1"/>
</dbReference>
<dbReference type="InterPro" id="IPR000835">
    <property type="entry name" value="HTH_MarR-typ"/>
</dbReference>
<dbReference type="InterPro" id="IPR036388">
    <property type="entry name" value="WH-like_DNA-bd_sf"/>
</dbReference>
<dbReference type="GO" id="GO:0003677">
    <property type="term" value="F:DNA binding"/>
    <property type="evidence" value="ECO:0007669"/>
    <property type="project" value="UniProtKB-KW"/>
</dbReference>
<feature type="domain" description="HTH marR-type" evidence="2">
    <location>
        <begin position="5"/>
        <end position="139"/>
    </location>
</feature>
<dbReference type="InterPro" id="IPR036390">
    <property type="entry name" value="WH_DNA-bd_sf"/>
</dbReference>
<keyword evidence="1" id="KW-0238">DNA-binding</keyword>
<accession>A0A264W3D2</accession>
<dbReference type="Proteomes" id="UP000217065">
    <property type="component" value="Unassembled WGS sequence"/>
</dbReference>
<evidence type="ECO:0000313" key="3">
    <source>
        <dbReference type="EMBL" id="OZS78093.1"/>
    </source>
</evidence>